<dbReference type="Pfam" id="PF16113">
    <property type="entry name" value="ECH_2"/>
    <property type="match status" value="1"/>
</dbReference>
<evidence type="ECO:0000313" key="6">
    <source>
        <dbReference type="Proteomes" id="UP000662986"/>
    </source>
</evidence>
<evidence type="ECO:0000313" key="5">
    <source>
        <dbReference type="EMBL" id="QSE92618.1"/>
    </source>
</evidence>
<evidence type="ECO:0000256" key="1">
    <source>
        <dbReference type="ARBA" id="ARBA00001709"/>
    </source>
</evidence>
<dbReference type="InterPro" id="IPR029045">
    <property type="entry name" value="ClpP/crotonase-like_dom_sf"/>
</dbReference>
<name>A0A974W7A4_9NOCA</name>
<dbReference type="EMBL" id="CP070619">
    <property type="protein sequence ID" value="QSE92618.1"/>
    <property type="molecule type" value="Genomic_DNA"/>
</dbReference>
<proteinExistence type="predicted"/>
<keyword evidence="3" id="KW-0378">Hydrolase</keyword>
<accession>A0A974W7A4</accession>
<sequence length="350" mass="37209">MSDAATVTTAAGADTVRAERRGDIGVVTLDRVTALNALTTEMVDTLDTVLTEWENAGLRAVVLDSASPKAFCAGGDIRAVQENSLAGDPEASERFFATEYRLNARIAEYPVPFISLIDGICMGGGLGLSIHGTFRVVSDNATLSMPETGIGFFPDVGASYFLSRLPGALGVYLGLTGARVSAADALYTGLATHYVDPAAIALVPAALADHPHQPIDEILRTLSSGPAPVAESTLAEHRGLIDWCFSADTLAEIDERLAAAGGDWAAGTRAVLARLSPQSLQLTLELLAWGKQRTLRECLDAELALTRDVIRTPDFIEGIRAALVDKDRNPQWAASRFLGLDGDGRPRWLH</sequence>
<dbReference type="NCBIfam" id="NF004127">
    <property type="entry name" value="PRK05617.1"/>
    <property type="match status" value="1"/>
</dbReference>
<keyword evidence="6" id="KW-1185">Reference proteome</keyword>
<dbReference type="RefSeq" id="WP_206009081.1">
    <property type="nucleotide sequence ID" value="NZ_CP070619.1"/>
</dbReference>
<dbReference type="EC" id="3.1.2.4" evidence="2"/>
<gene>
    <name evidence="5" type="ORF">JWS13_30425</name>
</gene>
<dbReference type="CDD" id="cd06558">
    <property type="entry name" value="crotonase-like"/>
    <property type="match status" value="1"/>
</dbReference>
<dbReference type="Gene3D" id="3.90.226.10">
    <property type="entry name" value="2-enoyl-CoA Hydratase, Chain A, domain 1"/>
    <property type="match status" value="1"/>
</dbReference>
<feature type="domain" description="Enoyl-CoA hydratase/isomerase" evidence="4">
    <location>
        <begin position="24"/>
        <end position="336"/>
    </location>
</feature>
<dbReference type="Proteomes" id="UP000662986">
    <property type="component" value="Chromosome"/>
</dbReference>
<dbReference type="InterPro" id="IPR032259">
    <property type="entry name" value="HIBYL-CoA-H"/>
</dbReference>
<protein>
    <recommendedName>
        <fullName evidence="2">3-hydroxyisobutyryl-CoA hydrolase</fullName>
        <ecNumber evidence="2">3.1.2.4</ecNumber>
    </recommendedName>
</protein>
<evidence type="ECO:0000256" key="3">
    <source>
        <dbReference type="ARBA" id="ARBA00022801"/>
    </source>
</evidence>
<dbReference type="PANTHER" id="PTHR43176:SF3">
    <property type="entry name" value="3-HYDROXYISOBUTYRYL-COA HYDROLASE, MITOCHONDRIAL"/>
    <property type="match status" value="1"/>
</dbReference>
<dbReference type="SUPFAM" id="SSF52096">
    <property type="entry name" value="ClpP/crotonase"/>
    <property type="match status" value="1"/>
</dbReference>
<organism evidence="5 6">
    <name type="scientific">Rhodococcus pseudokoreensis</name>
    <dbReference type="NCBI Taxonomy" id="2811421"/>
    <lineage>
        <taxon>Bacteria</taxon>
        <taxon>Bacillati</taxon>
        <taxon>Actinomycetota</taxon>
        <taxon>Actinomycetes</taxon>
        <taxon>Mycobacteriales</taxon>
        <taxon>Nocardiaceae</taxon>
        <taxon>Rhodococcus</taxon>
    </lineage>
</organism>
<evidence type="ECO:0000259" key="4">
    <source>
        <dbReference type="Pfam" id="PF16113"/>
    </source>
</evidence>
<dbReference type="InterPro" id="IPR045004">
    <property type="entry name" value="ECH_dom"/>
</dbReference>
<dbReference type="PANTHER" id="PTHR43176">
    <property type="entry name" value="3-HYDROXYISOBUTYRYL-COA HYDROLASE-RELATED"/>
    <property type="match status" value="1"/>
</dbReference>
<reference evidence="5 6" key="2">
    <citation type="journal article" date="2022" name="Arch. Microbiol.">
        <title>Rhodococcus pseudokoreensis sp. nov. isolated from the rhizosphere of young M26 apple rootstocks.</title>
        <authorList>
            <person name="Kampfer P."/>
            <person name="Glaeser S.P."/>
            <person name="Blom J."/>
            <person name="Wolf J."/>
            <person name="Benning S."/>
            <person name="Schloter M."/>
            <person name="Neumann-Schaal M."/>
        </authorList>
    </citation>
    <scope>NUCLEOTIDE SEQUENCE [LARGE SCALE GENOMIC DNA]</scope>
    <source>
        <strain evidence="5 6">R79</strain>
    </source>
</reference>
<evidence type="ECO:0000256" key="2">
    <source>
        <dbReference type="ARBA" id="ARBA00011915"/>
    </source>
</evidence>
<reference evidence="5 6" key="1">
    <citation type="journal article" date="2021" name="Microbiol. Resour. Announc.">
        <title>Complete Genome Sequences of Two Rhodococcus sp. Strains with Large and Linear Chromosomes, Isolated from Apple Rhizosphere.</title>
        <authorList>
            <person name="Benning S."/>
            <person name="Brugnone N."/>
            <person name="Siani R."/>
            <person name="Kublik S."/>
            <person name="Schloter M."/>
            <person name="Rad V."/>
        </authorList>
    </citation>
    <scope>NUCLEOTIDE SEQUENCE [LARGE SCALE GENOMIC DNA]</scope>
    <source>
        <strain evidence="5 6">R79</strain>
    </source>
</reference>
<comment type="catalytic activity">
    <reaction evidence="1">
        <text>3-hydroxy-2-methylpropanoyl-CoA + H2O = 3-hydroxy-2-methylpropanoate + CoA + H(+)</text>
        <dbReference type="Rhea" id="RHEA:20888"/>
        <dbReference type="ChEBI" id="CHEBI:11805"/>
        <dbReference type="ChEBI" id="CHEBI:15377"/>
        <dbReference type="ChEBI" id="CHEBI:15378"/>
        <dbReference type="ChEBI" id="CHEBI:57287"/>
        <dbReference type="ChEBI" id="CHEBI:57340"/>
        <dbReference type="EC" id="3.1.2.4"/>
    </reaction>
</comment>